<evidence type="ECO:0000313" key="2">
    <source>
        <dbReference type="EMBL" id="EDY20142.1"/>
    </source>
</evidence>
<dbReference type="InParanoid" id="B4CZH8"/>
<protein>
    <recommendedName>
        <fullName evidence="1">Replication-associated protein ORF2/G2P domain-containing protein</fullName>
    </recommendedName>
</protein>
<evidence type="ECO:0000259" key="1">
    <source>
        <dbReference type="Pfam" id="PF23343"/>
    </source>
</evidence>
<dbReference type="InterPro" id="IPR056906">
    <property type="entry name" value="ORF2/G2P_dom"/>
</dbReference>
<proteinExistence type="predicted"/>
<keyword evidence="3" id="KW-1185">Reference proteome</keyword>
<accession>B4CZH8</accession>
<feature type="domain" description="Replication-associated protein ORF2/G2P" evidence="1">
    <location>
        <begin position="11"/>
        <end position="87"/>
    </location>
</feature>
<sequence length="238" mass="27690">MRNWSKLYMGTYPDEWNHDPLSWKSNLDTLGKWLLREYPAASFIWKLEPQKRGAPQFHLLVYGICFLPWQVVAVRWAEIVSECSLPKNYPTEKGKRGAALFHSWVRNNVENYEFADHLLAGVQVKAIQSRNGVMRYCGKKYMGKEFALPESWERVGRFWGVVGRKNLPRSEVLEVEISREGFLKVRRFARRWFASKGMDRRGGGALTLFTGAHWQWIRVLELAETGSTATCDWAMFPP</sequence>
<dbReference type="Pfam" id="PF23343">
    <property type="entry name" value="REP_ORF2-G2P"/>
    <property type="match status" value="1"/>
</dbReference>
<evidence type="ECO:0000313" key="3">
    <source>
        <dbReference type="Proteomes" id="UP000005824"/>
    </source>
</evidence>
<reference evidence="2 3" key="1">
    <citation type="journal article" date="2011" name="J. Bacteriol.">
        <title>Genome sequence of Chthoniobacter flavus Ellin428, an aerobic heterotrophic soil bacterium.</title>
        <authorList>
            <person name="Kant R."/>
            <person name="van Passel M.W."/>
            <person name="Palva A."/>
            <person name="Lucas S."/>
            <person name="Lapidus A."/>
            <person name="Glavina Del Rio T."/>
            <person name="Dalin E."/>
            <person name="Tice H."/>
            <person name="Bruce D."/>
            <person name="Goodwin L."/>
            <person name="Pitluck S."/>
            <person name="Larimer F.W."/>
            <person name="Land M.L."/>
            <person name="Hauser L."/>
            <person name="Sangwan P."/>
            <person name="de Vos W.M."/>
            <person name="Janssen P.H."/>
            <person name="Smidt H."/>
        </authorList>
    </citation>
    <scope>NUCLEOTIDE SEQUENCE [LARGE SCALE GENOMIC DNA]</scope>
    <source>
        <strain evidence="2 3">Ellin428</strain>
    </source>
</reference>
<dbReference type="RefSeq" id="WP_006979391.1">
    <property type="nucleotide sequence ID" value="NZ_ABVL01000005.1"/>
</dbReference>
<organism evidence="2 3">
    <name type="scientific">Chthoniobacter flavus Ellin428</name>
    <dbReference type="NCBI Taxonomy" id="497964"/>
    <lineage>
        <taxon>Bacteria</taxon>
        <taxon>Pseudomonadati</taxon>
        <taxon>Verrucomicrobiota</taxon>
        <taxon>Spartobacteria</taxon>
        <taxon>Chthoniobacterales</taxon>
        <taxon>Chthoniobacteraceae</taxon>
        <taxon>Chthoniobacter</taxon>
    </lineage>
</organism>
<dbReference type="Proteomes" id="UP000005824">
    <property type="component" value="Unassembled WGS sequence"/>
</dbReference>
<comment type="caution">
    <text evidence="2">The sequence shown here is derived from an EMBL/GenBank/DDBJ whole genome shotgun (WGS) entry which is preliminary data.</text>
</comment>
<dbReference type="EMBL" id="ABVL01000005">
    <property type="protein sequence ID" value="EDY20142.1"/>
    <property type="molecule type" value="Genomic_DNA"/>
</dbReference>
<dbReference type="AlphaFoldDB" id="B4CZH8"/>
<gene>
    <name evidence="2" type="ORF">CfE428DRAFT_2066</name>
</gene>
<name>B4CZH8_9BACT</name>